<dbReference type="InterPro" id="IPR018485">
    <property type="entry name" value="FGGY_C"/>
</dbReference>
<name>A0A1J5SAY7_9ZZZZ</name>
<keyword evidence="2 5" id="KW-0418">Kinase</keyword>
<dbReference type="Pfam" id="PF02782">
    <property type="entry name" value="FGGY_C"/>
    <property type="match status" value="1"/>
</dbReference>
<evidence type="ECO:0000256" key="1">
    <source>
        <dbReference type="ARBA" id="ARBA00022679"/>
    </source>
</evidence>
<dbReference type="SUPFAM" id="SSF53067">
    <property type="entry name" value="Actin-like ATPase domain"/>
    <property type="match status" value="2"/>
</dbReference>
<organism evidence="5">
    <name type="scientific">mine drainage metagenome</name>
    <dbReference type="NCBI Taxonomy" id="410659"/>
    <lineage>
        <taxon>unclassified sequences</taxon>
        <taxon>metagenomes</taxon>
        <taxon>ecological metagenomes</taxon>
    </lineage>
</organism>
<feature type="domain" description="Carbohydrate kinase FGGY C-terminal" evidence="4">
    <location>
        <begin position="241"/>
        <end position="422"/>
    </location>
</feature>
<proteinExistence type="predicted"/>
<sequence length="458" mass="51353">MQYYLGVDIGTTSVKAVAFDARGKVLFKYAEENKTFHPEENYSEQNPENIFRDTVFCIEEIISRLKYNPQFISFSAAMHSLIAVDENGNALTNCILWSDNRASKIASALHSNGLAKNIYERSGVPVHAMSPLCKIIWLKENEPKIFDQTHKFIGIKEFIFHRLCKEFIVDSSIASATGLMNIHTQQWDEELLSVAGIDRSKLSTIVPVRHSIVLNEIKYIIGASDGALANLAMNVLDENVLAITIGTSAAARITIQQPSVDEQMRLFCYHLKENFFIKGGASNNGAIVLQWLKDNYLQTTESINALLKAAETVSPGVDGLIFLPYVYGERAPLWDSNAKEKFIGLKSKHTKSYFVRAAMEGVLYNLLLIGNMLNEKNKISEIHAGGGFAENPFWVQMLADIFNLPVKVFDSNESSALGAVMLEIEIKTEPIKIYQPNKNNHPIYSKQYERFKQLALGN</sequence>
<evidence type="ECO:0000256" key="2">
    <source>
        <dbReference type="ARBA" id="ARBA00022777"/>
    </source>
</evidence>
<protein>
    <submittedName>
        <fullName evidence="5">Xylulose kinase</fullName>
        <ecNumber evidence="5">2.7.1.17</ecNumber>
    </submittedName>
</protein>
<reference evidence="5" key="1">
    <citation type="submission" date="2016-10" db="EMBL/GenBank/DDBJ databases">
        <title>Sequence of Gallionella enrichment culture.</title>
        <authorList>
            <person name="Poehlein A."/>
            <person name="Muehling M."/>
            <person name="Daniel R."/>
        </authorList>
    </citation>
    <scope>NUCLEOTIDE SEQUENCE</scope>
</reference>
<dbReference type="InterPro" id="IPR018484">
    <property type="entry name" value="FGGY_N"/>
</dbReference>
<dbReference type="GO" id="GO:0004856">
    <property type="term" value="F:D-xylulokinase activity"/>
    <property type="evidence" value="ECO:0007669"/>
    <property type="project" value="UniProtKB-EC"/>
</dbReference>
<dbReference type="PANTHER" id="PTHR43095:SF2">
    <property type="entry name" value="GLUCONOKINASE"/>
    <property type="match status" value="1"/>
</dbReference>
<dbReference type="PROSITE" id="PS00933">
    <property type="entry name" value="FGGY_KINASES_1"/>
    <property type="match status" value="1"/>
</dbReference>
<gene>
    <name evidence="5" type="primary">xylB_3</name>
    <name evidence="5" type="ORF">GALL_124050</name>
</gene>
<dbReference type="CDD" id="cd07770">
    <property type="entry name" value="ASKHA_NBD_FGGY_GntK"/>
    <property type="match status" value="1"/>
</dbReference>
<dbReference type="AlphaFoldDB" id="A0A1J5SAY7"/>
<dbReference type="EMBL" id="MLJW01000050">
    <property type="protein sequence ID" value="OIR05354.1"/>
    <property type="molecule type" value="Genomic_DNA"/>
</dbReference>
<dbReference type="InterPro" id="IPR000577">
    <property type="entry name" value="Carb_kinase_FGGY"/>
</dbReference>
<dbReference type="InterPro" id="IPR018483">
    <property type="entry name" value="Carb_kinase_FGGY_CS"/>
</dbReference>
<feature type="domain" description="Carbohydrate kinase FGGY N-terminal" evidence="3">
    <location>
        <begin position="3"/>
        <end position="211"/>
    </location>
</feature>
<keyword evidence="1 5" id="KW-0808">Transferase</keyword>
<dbReference type="PIRSF" id="PIRSF000538">
    <property type="entry name" value="GlpK"/>
    <property type="match status" value="1"/>
</dbReference>
<dbReference type="InterPro" id="IPR050406">
    <property type="entry name" value="FGGY_Carb_Kinase"/>
</dbReference>
<evidence type="ECO:0000259" key="4">
    <source>
        <dbReference type="Pfam" id="PF02782"/>
    </source>
</evidence>
<evidence type="ECO:0000259" key="3">
    <source>
        <dbReference type="Pfam" id="PF00370"/>
    </source>
</evidence>
<dbReference type="InterPro" id="IPR043129">
    <property type="entry name" value="ATPase_NBD"/>
</dbReference>
<evidence type="ECO:0000313" key="5">
    <source>
        <dbReference type="EMBL" id="OIR05354.1"/>
    </source>
</evidence>
<dbReference type="Gene3D" id="3.30.420.40">
    <property type="match status" value="2"/>
</dbReference>
<dbReference type="Pfam" id="PF00370">
    <property type="entry name" value="FGGY_N"/>
    <property type="match status" value="1"/>
</dbReference>
<accession>A0A1J5SAY7</accession>
<dbReference type="PANTHER" id="PTHR43095">
    <property type="entry name" value="SUGAR KINASE"/>
    <property type="match status" value="1"/>
</dbReference>
<dbReference type="EC" id="2.7.1.17" evidence="5"/>
<comment type="caution">
    <text evidence="5">The sequence shown here is derived from an EMBL/GenBank/DDBJ whole genome shotgun (WGS) entry which is preliminary data.</text>
</comment>